<dbReference type="Proteomes" id="UP000479710">
    <property type="component" value="Unassembled WGS sequence"/>
</dbReference>
<name>A0A6G1DDX9_9ORYZ</name>
<dbReference type="AlphaFoldDB" id="A0A6G1DDX9"/>
<protein>
    <submittedName>
        <fullName evidence="1">Uncharacterized protein</fullName>
    </submittedName>
</protein>
<dbReference type="EMBL" id="SPHZ02000006">
    <property type="protein sequence ID" value="KAF0910402.1"/>
    <property type="molecule type" value="Genomic_DNA"/>
</dbReference>
<sequence length="134" mass="14855">MLMTARRATTVVRLLSTSSQRRRYGLDGRPPAFSPLLKLARGIQRPLPPLYLSLSRSPPLHQHLEFVCFLRNLDHEIVRYSKFVDAAYDVTPSDRVRVLLEGAAYHVTAMVVATLSIGLPTWLASAASCAGQPL</sequence>
<organism evidence="1 2">
    <name type="scientific">Oryza meyeriana var. granulata</name>
    <dbReference type="NCBI Taxonomy" id="110450"/>
    <lineage>
        <taxon>Eukaryota</taxon>
        <taxon>Viridiplantae</taxon>
        <taxon>Streptophyta</taxon>
        <taxon>Embryophyta</taxon>
        <taxon>Tracheophyta</taxon>
        <taxon>Spermatophyta</taxon>
        <taxon>Magnoliopsida</taxon>
        <taxon>Liliopsida</taxon>
        <taxon>Poales</taxon>
        <taxon>Poaceae</taxon>
        <taxon>BOP clade</taxon>
        <taxon>Oryzoideae</taxon>
        <taxon>Oryzeae</taxon>
        <taxon>Oryzinae</taxon>
        <taxon>Oryza</taxon>
        <taxon>Oryza meyeriana</taxon>
    </lineage>
</organism>
<reference evidence="1 2" key="1">
    <citation type="submission" date="2019-11" db="EMBL/GenBank/DDBJ databases">
        <title>Whole genome sequence of Oryza granulata.</title>
        <authorList>
            <person name="Li W."/>
        </authorList>
    </citation>
    <scope>NUCLEOTIDE SEQUENCE [LARGE SCALE GENOMIC DNA]</scope>
    <source>
        <strain evidence="2">cv. Menghai</strain>
        <tissue evidence="1">Leaf</tissue>
    </source>
</reference>
<keyword evidence="2" id="KW-1185">Reference proteome</keyword>
<proteinExistence type="predicted"/>
<accession>A0A6G1DDX9</accession>
<evidence type="ECO:0000313" key="1">
    <source>
        <dbReference type="EMBL" id="KAF0910402.1"/>
    </source>
</evidence>
<evidence type="ECO:0000313" key="2">
    <source>
        <dbReference type="Proteomes" id="UP000479710"/>
    </source>
</evidence>
<comment type="caution">
    <text evidence="1">The sequence shown here is derived from an EMBL/GenBank/DDBJ whole genome shotgun (WGS) entry which is preliminary data.</text>
</comment>
<gene>
    <name evidence="1" type="ORF">E2562_001564</name>
</gene>